<name>A0A1I4FF57_9GAMM</name>
<evidence type="ECO:0000313" key="4">
    <source>
        <dbReference type="Proteomes" id="UP000199579"/>
    </source>
</evidence>
<dbReference type="PANTHER" id="PTHR36154:SF1">
    <property type="entry name" value="DNA-BINDING TRANSCRIPTIONAL ACTIVATOR ALPA"/>
    <property type="match status" value="1"/>
</dbReference>
<dbReference type="Pfam" id="PF05930">
    <property type="entry name" value="Phage_AlpA"/>
    <property type="match status" value="1"/>
</dbReference>
<dbReference type="EMBL" id="FOKJ01000069">
    <property type="protein sequence ID" value="SFB52052.1"/>
    <property type="molecule type" value="Genomic_DNA"/>
</dbReference>
<sequence>MAAIAHQSPRLMRLPEVSALVGFKRTHIYDLMAEGRFPKARRIGVRAVAWDSREVEQWVADRLEGSK</sequence>
<proteinExistence type="predicted"/>
<dbReference type="PANTHER" id="PTHR36154">
    <property type="entry name" value="DNA-BINDING TRANSCRIPTIONAL ACTIVATOR ALPA"/>
    <property type="match status" value="1"/>
</dbReference>
<dbReference type="Gene3D" id="1.10.238.160">
    <property type="match status" value="1"/>
</dbReference>
<reference evidence="2 4" key="1">
    <citation type="submission" date="2016-10" db="EMBL/GenBank/DDBJ databases">
        <authorList>
            <person name="de Groot N.N."/>
        </authorList>
    </citation>
    <scope>NUCLEOTIDE SEQUENCE [LARGE SCALE GENOMIC DNA]</scope>
    <source>
        <strain evidence="2 4">DSM 381</strain>
    </source>
</reference>
<dbReference type="AlphaFoldDB" id="A0A1I4FF57"/>
<accession>A0A1I4FF57</accession>
<dbReference type="RefSeq" id="WP_090942050.1">
    <property type="nucleotide sequence ID" value="NZ_FOKJ01000069.1"/>
</dbReference>
<dbReference type="InterPro" id="IPR010260">
    <property type="entry name" value="AlpA"/>
</dbReference>
<gene>
    <name evidence="1" type="ORF">SAMN04244571_03468</name>
    <name evidence="2" type="ORF">SAMN04244574_03364</name>
</gene>
<protein>
    <submittedName>
        <fullName evidence="2">Transcriptional regulator, AlpA family</fullName>
    </submittedName>
</protein>
<evidence type="ECO:0000313" key="2">
    <source>
        <dbReference type="EMBL" id="SFL16574.1"/>
    </source>
</evidence>
<dbReference type="InterPro" id="IPR052931">
    <property type="entry name" value="Prophage_regulatory_activator"/>
</dbReference>
<reference evidence="1 3" key="2">
    <citation type="submission" date="2016-10" db="EMBL/GenBank/DDBJ databases">
        <authorList>
            <person name="Varghese N."/>
            <person name="Submissions S."/>
        </authorList>
    </citation>
    <scope>NUCLEOTIDE SEQUENCE [LARGE SCALE GENOMIC DNA]</scope>
    <source>
        <strain evidence="1 3">DSM 282</strain>
    </source>
</reference>
<organism evidence="2 4">
    <name type="scientific">Azotobacter beijerinckii</name>
    <dbReference type="NCBI Taxonomy" id="170623"/>
    <lineage>
        <taxon>Bacteria</taxon>
        <taxon>Pseudomonadati</taxon>
        <taxon>Pseudomonadota</taxon>
        <taxon>Gammaproteobacteria</taxon>
        <taxon>Pseudomonadales</taxon>
        <taxon>Pseudomonadaceae</taxon>
        <taxon>Azotobacter</taxon>
    </lineage>
</organism>
<evidence type="ECO:0000313" key="3">
    <source>
        <dbReference type="Proteomes" id="UP000198861"/>
    </source>
</evidence>
<dbReference type="Proteomes" id="UP000198861">
    <property type="component" value="Unassembled WGS sequence"/>
</dbReference>
<dbReference type="Proteomes" id="UP000199579">
    <property type="component" value="Unassembled WGS sequence"/>
</dbReference>
<dbReference type="EMBL" id="FOSX01000066">
    <property type="protein sequence ID" value="SFL16574.1"/>
    <property type="molecule type" value="Genomic_DNA"/>
</dbReference>
<evidence type="ECO:0000313" key="1">
    <source>
        <dbReference type="EMBL" id="SFB52052.1"/>
    </source>
</evidence>
<keyword evidence="3" id="KW-1185">Reference proteome</keyword>